<dbReference type="PANTHER" id="PTHR34384">
    <property type="entry name" value="L-2,3-DIAMINOPROPANOATE--CITRATE LIGASE"/>
    <property type="match status" value="1"/>
</dbReference>
<dbReference type="Pfam" id="PF04183">
    <property type="entry name" value="IucA_IucC"/>
    <property type="match status" value="1"/>
</dbReference>
<dbReference type="EMBL" id="CP079955">
    <property type="protein sequence ID" value="QYA32608.1"/>
    <property type="molecule type" value="Genomic_DNA"/>
</dbReference>
<protein>
    <submittedName>
        <fullName evidence="5">IucA/IucC family protein</fullName>
    </submittedName>
</protein>
<comment type="similarity">
    <text evidence="2">Belongs to the IucA/IucC family.</text>
</comment>
<feature type="domain" description="Aerobactin siderophore biosynthesis IucA/IucC N-terminal" evidence="3">
    <location>
        <begin position="101"/>
        <end position="315"/>
    </location>
</feature>
<accession>A0AAT9P5W9</accession>
<dbReference type="GO" id="GO:0019290">
    <property type="term" value="P:siderophore biosynthetic process"/>
    <property type="evidence" value="ECO:0007669"/>
    <property type="project" value="InterPro"/>
</dbReference>
<reference evidence="6" key="2">
    <citation type="submission" date="2023-04" db="EMBL/GenBank/DDBJ databases">
        <title>Macrococci isolated from food, foodproducing animals, and human clinical materials.</title>
        <authorList>
            <person name="Maslanova I."/>
            <person name="Svec P."/>
            <person name="Sedlacek I."/>
            <person name="Novakova D."/>
            <person name="Keller J.E."/>
            <person name="Schwendener S."/>
            <person name="Finstrlova A."/>
            <person name="Botka T."/>
            <person name="Kovarovic V."/>
            <person name="Petras P."/>
            <person name="Perreten V."/>
            <person name="Pantucek R."/>
        </authorList>
    </citation>
    <scope>NUCLEOTIDE SEQUENCE</scope>
    <source>
        <strain evidence="6">NRL/St 13/116</strain>
    </source>
</reference>
<feature type="domain" description="Aerobactin siderophore biosynthesis IucA/IucC-like C-terminal" evidence="4">
    <location>
        <begin position="348"/>
        <end position="491"/>
    </location>
</feature>
<organism evidence="5">
    <name type="scientific">Macrococcus psychrotolerans</name>
    <dbReference type="NCBI Taxonomy" id="3039389"/>
    <lineage>
        <taxon>Bacteria</taxon>
        <taxon>Bacillati</taxon>
        <taxon>Bacillota</taxon>
        <taxon>Bacilli</taxon>
        <taxon>Bacillales</taxon>
        <taxon>Staphylococcaceae</taxon>
        <taxon>Macrococcus</taxon>
    </lineage>
</organism>
<dbReference type="GO" id="GO:0016881">
    <property type="term" value="F:acid-amino acid ligase activity"/>
    <property type="evidence" value="ECO:0007669"/>
    <property type="project" value="UniProtKB-ARBA"/>
</dbReference>
<evidence type="ECO:0000313" key="5">
    <source>
        <dbReference type="EMBL" id="QYA32608.1"/>
    </source>
</evidence>
<dbReference type="InterPro" id="IPR022770">
    <property type="entry name" value="IucA/IucC-like_C"/>
</dbReference>
<dbReference type="EMBL" id="CP124585">
    <property type="protein sequence ID" value="WZE68548.1"/>
    <property type="molecule type" value="Genomic_DNA"/>
</dbReference>
<evidence type="ECO:0000313" key="6">
    <source>
        <dbReference type="EMBL" id="WZE68548.1"/>
    </source>
</evidence>
<evidence type="ECO:0000259" key="4">
    <source>
        <dbReference type="Pfam" id="PF06276"/>
    </source>
</evidence>
<dbReference type="AlphaFoldDB" id="A0AAT9P5W9"/>
<accession>A0AAU6REK3</accession>
<evidence type="ECO:0000256" key="2">
    <source>
        <dbReference type="ARBA" id="ARBA00007832"/>
    </source>
</evidence>
<name>A0AAT9P5W9_9STAP</name>
<reference evidence="5" key="1">
    <citation type="submission" date="2021-07" db="EMBL/GenBank/DDBJ databases">
        <title>Prevalence and characterization of methicillin-resistant Macrococcus spp. in food producing animals and meat in Switzerland in 2019.</title>
        <authorList>
            <person name="Keller J.E."/>
            <person name="Schwendener S."/>
            <person name="Neuenschwander J."/>
            <person name="Overesch G."/>
            <person name="Perreten V."/>
        </authorList>
    </citation>
    <scope>NUCLEOTIDE SEQUENCE</scope>
    <source>
        <strain evidence="5">19Msa1099</strain>
    </source>
</reference>
<sequence length="513" mass="59506">MHLIPETLKNKALHYFKHLDEQTLKKYYSEAEREINGRIQACSIVERIETEDFGEIEKEITDSIHNLTLSLIQYEEDRQQFGGQFKNIFEFAHHFNVKATIFEQCVTLGHPFHPMTKTKLGLTYESVLRYAPEFRNCVKIIPLIIDKSLAGHFGTVQLPVSYMEQIYEIAAQYNIKHPEIIFIHEWQLNHYFNEHTSLLNSKTCIPIESLSVTGYPLLSFRTLYVPMFKCVIKAAVNAQATSAVRNVSPASIHNGVLLGKYVSKLYEQYDGCFIQQDLGGTYLEQSPHENKLSYMMRETISYENHQYAVVCASLISKSFITDQAIVIEAIDIIRHHQRISREAAAMIFFEKYTHILLKATYRLMLEHQISLEAHMQNSSIVLEYGVPKAIYIRDFGGIRISDDSVHIDKRTGLFTNDFEDLLSVFTHAVLYNHLFQLIKPLSTFANEQKLYDTIYQEIATINDTYKPPVNVLKQRKLKVKSLLKMRLYGDSYDYKYSEIKNPLMKEDFRCGKA</sequence>
<dbReference type="RefSeq" id="WP_219493118.1">
    <property type="nucleotide sequence ID" value="NZ_CP124585.1"/>
</dbReference>
<dbReference type="Pfam" id="PF06276">
    <property type="entry name" value="FhuF"/>
    <property type="match status" value="1"/>
</dbReference>
<evidence type="ECO:0000259" key="3">
    <source>
        <dbReference type="Pfam" id="PF04183"/>
    </source>
</evidence>
<proteinExistence type="inferred from homology"/>
<gene>
    <name evidence="5" type="ORF">KYI10_09725</name>
    <name evidence="6" type="ORF">QA540_09300</name>
</gene>
<dbReference type="InterPro" id="IPR007310">
    <property type="entry name" value="Aerobactin_biosyn_IucA/IucC_N"/>
</dbReference>
<dbReference type="InterPro" id="IPR037455">
    <property type="entry name" value="LucA/IucC-like"/>
</dbReference>
<comment type="pathway">
    <text evidence="1">Siderophore biosynthesis.</text>
</comment>
<evidence type="ECO:0000256" key="1">
    <source>
        <dbReference type="ARBA" id="ARBA00004924"/>
    </source>
</evidence>